<reference evidence="1 2" key="1">
    <citation type="journal article" date="2024" name="G3 (Bethesda)">
        <title>Genome assembly of Hibiscus sabdariffa L. provides insights into metabolisms of medicinal natural products.</title>
        <authorList>
            <person name="Kim T."/>
        </authorList>
    </citation>
    <scope>NUCLEOTIDE SEQUENCE [LARGE SCALE GENOMIC DNA]</scope>
    <source>
        <strain evidence="1">TK-2024</strain>
        <tissue evidence="1">Old leaves</tissue>
    </source>
</reference>
<keyword evidence="2" id="KW-1185">Reference proteome</keyword>
<sequence>MFPGRLVKGKLEKEGRVSCFNRSGMHLIWPFSLSSSCLQGLLLLVGEVTAGEKQWFNPGCFCLGFESGLFASFPLFSAADLLAVHDIPGWLYNFLERVSGQAMLSRSMWTNGGTTECSSYHFMGVDFESMGRITLAWLLQRAKTYITRQKLQTINFYFPVPFLGLKESFSMWDPLFTFVRCPPRLSRYQVLQMLSLRFGPSA</sequence>
<comment type="caution">
    <text evidence="1">The sequence shown here is derived from an EMBL/GenBank/DDBJ whole genome shotgun (WGS) entry which is preliminary data.</text>
</comment>
<evidence type="ECO:0000313" key="2">
    <source>
        <dbReference type="Proteomes" id="UP001472677"/>
    </source>
</evidence>
<evidence type="ECO:0000313" key="1">
    <source>
        <dbReference type="EMBL" id="KAK8479038.1"/>
    </source>
</evidence>
<gene>
    <name evidence="1" type="ORF">V6N12_035040</name>
</gene>
<proteinExistence type="predicted"/>
<protein>
    <submittedName>
        <fullName evidence="1">Uncharacterized protein</fullName>
    </submittedName>
</protein>
<dbReference type="EMBL" id="JBBPBM010002362">
    <property type="protein sequence ID" value="KAK8479038.1"/>
    <property type="molecule type" value="Genomic_DNA"/>
</dbReference>
<organism evidence="1 2">
    <name type="scientific">Hibiscus sabdariffa</name>
    <name type="common">roselle</name>
    <dbReference type="NCBI Taxonomy" id="183260"/>
    <lineage>
        <taxon>Eukaryota</taxon>
        <taxon>Viridiplantae</taxon>
        <taxon>Streptophyta</taxon>
        <taxon>Embryophyta</taxon>
        <taxon>Tracheophyta</taxon>
        <taxon>Spermatophyta</taxon>
        <taxon>Magnoliopsida</taxon>
        <taxon>eudicotyledons</taxon>
        <taxon>Gunneridae</taxon>
        <taxon>Pentapetalae</taxon>
        <taxon>rosids</taxon>
        <taxon>malvids</taxon>
        <taxon>Malvales</taxon>
        <taxon>Malvaceae</taxon>
        <taxon>Malvoideae</taxon>
        <taxon>Hibiscus</taxon>
    </lineage>
</organism>
<dbReference type="Proteomes" id="UP001472677">
    <property type="component" value="Unassembled WGS sequence"/>
</dbReference>
<accession>A0ABR1ZF67</accession>
<name>A0ABR1ZF67_9ROSI</name>